<reference evidence="2 3" key="1">
    <citation type="submission" date="2021-08" db="EMBL/GenBank/DDBJ databases">
        <title>Draft Genome Sequence of Phanerochaete sordida strain YK-624.</title>
        <authorList>
            <person name="Mori T."/>
            <person name="Dohra H."/>
            <person name="Suzuki T."/>
            <person name="Kawagishi H."/>
            <person name="Hirai H."/>
        </authorList>
    </citation>
    <scope>NUCLEOTIDE SEQUENCE [LARGE SCALE GENOMIC DNA]</scope>
    <source>
        <strain evidence="2 3">YK-624</strain>
    </source>
</reference>
<comment type="caution">
    <text evidence="2">The sequence shown here is derived from an EMBL/GenBank/DDBJ whole genome shotgun (WGS) entry which is preliminary data.</text>
</comment>
<dbReference type="EMBL" id="BPQB01000229">
    <property type="protein sequence ID" value="GJF00886.1"/>
    <property type="molecule type" value="Genomic_DNA"/>
</dbReference>
<feature type="compositionally biased region" description="Basic residues" evidence="1">
    <location>
        <begin position="15"/>
        <end position="29"/>
    </location>
</feature>
<evidence type="ECO:0000256" key="1">
    <source>
        <dbReference type="SAM" id="MobiDB-lite"/>
    </source>
</evidence>
<dbReference type="Proteomes" id="UP000703269">
    <property type="component" value="Unassembled WGS sequence"/>
</dbReference>
<gene>
    <name evidence="2" type="ORF">PsYK624_171890</name>
</gene>
<proteinExistence type="predicted"/>
<sequence>MGRAALNTPPSSPPRRGRTRVAHVPRGSRRIPGPSWAVRVPPPRLPTSTADSGVPQPGLSSWTVCAASHSVRESRRGHASASGAERNPSRDSGFPRAGSRGEAQTGGAIRLGIWASRGRGGVRARRARGVRRRREAPQIRLEIWASRERGRWAVGASRLEIRACRGRGADCRRACVRRAGGDWHRQEAPRI</sequence>
<organism evidence="2 3">
    <name type="scientific">Phanerochaete sordida</name>
    <dbReference type="NCBI Taxonomy" id="48140"/>
    <lineage>
        <taxon>Eukaryota</taxon>
        <taxon>Fungi</taxon>
        <taxon>Dikarya</taxon>
        <taxon>Basidiomycota</taxon>
        <taxon>Agaricomycotina</taxon>
        <taxon>Agaricomycetes</taxon>
        <taxon>Polyporales</taxon>
        <taxon>Phanerochaetaceae</taxon>
        <taxon>Phanerochaete</taxon>
    </lineage>
</organism>
<feature type="region of interest" description="Disordered" evidence="1">
    <location>
        <begin position="1"/>
        <end position="58"/>
    </location>
</feature>
<accession>A0A9P3LN10</accession>
<feature type="region of interest" description="Disordered" evidence="1">
    <location>
        <begin position="70"/>
        <end position="105"/>
    </location>
</feature>
<name>A0A9P3LN10_9APHY</name>
<keyword evidence="3" id="KW-1185">Reference proteome</keyword>
<evidence type="ECO:0000313" key="3">
    <source>
        <dbReference type="Proteomes" id="UP000703269"/>
    </source>
</evidence>
<evidence type="ECO:0000313" key="2">
    <source>
        <dbReference type="EMBL" id="GJF00886.1"/>
    </source>
</evidence>
<protein>
    <submittedName>
        <fullName evidence="2">Uncharacterized protein</fullName>
    </submittedName>
</protein>
<dbReference type="AlphaFoldDB" id="A0A9P3LN10"/>